<accession>A0A7S4M154</accession>
<proteinExistence type="predicted"/>
<evidence type="ECO:0000313" key="2">
    <source>
        <dbReference type="EMBL" id="CAE2193380.1"/>
    </source>
</evidence>
<gene>
    <name evidence="2" type="ORF">GTHE00462_LOCUS2691</name>
</gene>
<organism evidence="2">
    <name type="scientific">Guillardia theta</name>
    <name type="common">Cryptophyte</name>
    <name type="synonym">Cryptomonas phi</name>
    <dbReference type="NCBI Taxonomy" id="55529"/>
    <lineage>
        <taxon>Eukaryota</taxon>
        <taxon>Cryptophyceae</taxon>
        <taxon>Pyrenomonadales</taxon>
        <taxon>Geminigeraceae</taxon>
        <taxon>Guillardia</taxon>
    </lineage>
</organism>
<reference evidence="2" key="1">
    <citation type="submission" date="2021-01" db="EMBL/GenBank/DDBJ databases">
        <authorList>
            <person name="Corre E."/>
            <person name="Pelletier E."/>
            <person name="Niang G."/>
            <person name="Scheremetjew M."/>
            <person name="Finn R."/>
            <person name="Kale V."/>
            <person name="Holt S."/>
            <person name="Cochrane G."/>
            <person name="Meng A."/>
            <person name="Brown T."/>
            <person name="Cohen L."/>
        </authorList>
    </citation>
    <scope>NUCLEOTIDE SEQUENCE</scope>
    <source>
        <strain evidence="2">CCMP 2712</strain>
    </source>
</reference>
<dbReference type="AlphaFoldDB" id="A0A7S4M154"/>
<feature type="region of interest" description="Disordered" evidence="1">
    <location>
        <begin position="55"/>
        <end position="76"/>
    </location>
</feature>
<sequence length="244" mass="27976">MPEDALHLMISGLRAVGRPQAKFPGQETWHPTAMVRSSSMQNQRKVLRLTDSLSERAQSSDSKVLPATAQQEQGSGRKNVGFKVAKLKEVLEYGRSQDHNQNFGQGRRTAGDVDAKGFSIDCMPISKAPSTDVIRDRTRRQSTIVFSSSSSSSDQGAQRKGIQVDVELERQKALQRIALRKVQEQERQQAEKEQLDKRRSEKIEMKRMMDEDVQRRRAQVYALNYLMQQQEWASWQQFSEEHLQ</sequence>
<dbReference type="EMBL" id="HBKN01003163">
    <property type="protein sequence ID" value="CAE2193380.1"/>
    <property type="molecule type" value="Transcribed_RNA"/>
</dbReference>
<protein>
    <submittedName>
        <fullName evidence="2">Uncharacterized protein</fullName>
    </submittedName>
</protein>
<evidence type="ECO:0000256" key="1">
    <source>
        <dbReference type="SAM" id="MobiDB-lite"/>
    </source>
</evidence>
<name>A0A7S4M154_GUITH</name>